<dbReference type="RefSeq" id="WP_189902055.1">
    <property type="nucleotide sequence ID" value="NZ_BNBC01000017.1"/>
</dbReference>
<dbReference type="Pfam" id="PF03237">
    <property type="entry name" value="Terminase_6N"/>
    <property type="match status" value="1"/>
</dbReference>
<evidence type="ECO:0008006" key="3">
    <source>
        <dbReference type="Google" id="ProtNLM"/>
    </source>
</evidence>
<evidence type="ECO:0000313" key="1">
    <source>
        <dbReference type="EMBL" id="GHE80338.1"/>
    </source>
</evidence>
<keyword evidence="2" id="KW-1185">Reference proteome</keyword>
<dbReference type="Proteomes" id="UP000641386">
    <property type="component" value="Unassembled WGS sequence"/>
</dbReference>
<accession>A0A919DUE5</accession>
<organism evidence="1 2">
    <name type="scientific">Streptomyces spiralis</name>
    <dbReference type="NCBI Taxonomy" id="66376"/>
    <lineage>
        <taxon>Bacteria</taxon>
        <taxon>Bacillati</taxon>
        <taxon>Actinomycetota</taxon>
        <taxon>Actinomycetes</taxon>
        <taxon>Kitasatosporales</taxon>
        <taxon>Streptomycetaceae</taxon>
        <taxon>Streptomyces</taxon>
    </lineage>
</organism>
<comment type="caution">
    <text evidence="1">The sequence shown here is derived from an EMBL/GenBank/DDBJ whole genome shotgun (WGS) entry which is preliminary data.</text>
</comment>
<reference evidence="1" key="1">
    <citation type="journal article" date="2014" name="Int. J. Syst. Evol. Microbiol.">
        <title>Complete genome sequence of Corynebacterium casei LMG S-19264T (=DSM 44701T), isolated from a smear-ripened cheese.</title>
        <authorList>
            <consortium name="US DOE Joint Genome Institute (JGI-PGF)"/>
            <person name="Walter F."/>
            <person name="Albersmeier A."/>
            <person name="Kalinowski J."/>
            <person name="Ruckert C."/>
        </authorList>
    </citation>
    <scope>NUCLEOTIDE SEQUENCE</scope>
    <source>
        <strain evidence="1">JCM 3302</strain>
    </source>
</reference>
<reference evidence="1" key="2">
    <citation type="submission" date="2020-09" db="EMBL/GenBank/DDBJ databases">
        <authorList>
            <person name="Sun Q."/>
            <person name="Ohkuma M."/>
        </authorList>
    </citation>
    <scope>NUCLEOTIDE SEQUENCE</scope>
    <source>
        <strain evidence="1">JCM 3302</strain>
    </source>
</reference>
<proteinExistence type="predicted"/>
<dbReference type="EMBL" id="BNBC01000017">
    <property type="protein sequence ID" value="GHE80338.1"/>
    <property type="molecule type" value="Genomic_DNA"/>
</dbReference>
<dbReference type="InterPro" id="IPR027417">
    <property type="entry name" value="P-loop_NTPase"/>
</dbReference>
<evidence type="ECO:0000313" key="2">
    <source>
        <dbReference type="Proteomes" id="UP000641386"/>
    </source>
</evidence>
<dbReference type="Gene3D" id="3.40.50.300">
    <property type="entry name" value="P-loop containing nucleotide triphosphate hydrolases"/>
    <property type="match status" value="1"/>
</dbReference>
<sequence length="517" mass="57187">MARTTSPDREAALLSAYRSKPPAQRRAIAAKASQELRIQLARIERTLAMDASPGALAAVLTERREMQARHLHLIDQAWIDMAEGRADRVMITMPPRHGKSRRASRWAPLWYLRQHPDRRVMIASYSGDLAEEHSRWIRDAIETWGDELGIHLNPSSRAAMRFDIAGHQGGLVAAGIGGSLTGKGATIALVDDPVQDMASADSPSMRRKTWEWWQSVLQTRLEPDGAICVIQTRWNEDDLAGRILADAQANEWKIIDLPALADSDTDPLGRKLGEPLWPERFDAEHHATTRRRVGERVWAALYQQKPRPPEGGVWQRAWITDHRLTTVEFGGLDMARVIVAVDPAGGESAIGDETGIIGLARGYDGHLYVLEDRSGSMGANDWGRTACFLALALKADAIVVESNYGGDMARQVLSQAWEQLRREGSTNNALMPRVLEVTAKVGKRLRAEPIAQLYEQGLVHHVGAHVALEDQMVTWVVGMDSPDRMDACVHGLTELADPDQLAAVAGHIHDDRLGGRR</sequence>
<name>A0A919DUE5_9ACTN</name>
<dbReference type="AlphaFoldDB" id="A0A919DUE5"/>
<protein>
    <recommendedName>
        <fullName evidence="3">Terminase, large subunit</fullName>
    </recommendedName>
</protein>
<gene>
    <name evidence="1" type="ORF">GCM10014715_39700</name>
</gene>